<organism evidence="1 2">
    <name type="scientific">Leptospira wolffii</name>
    <dbReference type="NCBI Taxonomy" id="409998"/>
    <lineage>
        <taxon>Bacteria</taxon>
        <taxon>Pseudomonadati</taxon>
        <taxon>Spirochaetota</taxon>
        <taxon>Spirochaetia</taxon>
        <taxon>Leptospirales</taxon>
        <taxon>Leptospiraceae</taxon>
        <taxon>Leptospira</taxon>
    </lineage>
</organism>
<reference evidence="1 2" key="1">
    <citation type="submission" date="2017-07" db="EMBL/GenBank/DDBJ databases">
        <title>Leptospira spp. isolated from tropical soils.</title>
        <authorList>
            <person name="Thibeaux R."/>
            <person name="Iraola G."/>
            <person name="Ferres I."/>
            <person name="Bierque E."/>
            <person name="Girault D."/>
            <person name="Soupe-Gilbert M.-E."/>
            <person name="Picardeau M."/>
            <person name="Goarant C."/>
        </authorList>
    </citation>
    <scope>NUCLEOTIDE SEQUENCE [LARGE SCALE GENOMIC DNA]</scope>
    <source>
        <strain evidence="1 2">FH2-C-A2</strain>
    </source>
</reference>
<comment type="caution">
    <text evidence="1">The sequence shown here is derived from an EMBL/GenBank/DDBJ whole genome shotgun (WGS) entry which is preliminary data.</text>
</comment>
<proteinExistence type="predicted"/>
<dbReference type="RefSeq" id="WP_100759163.1">
    <property type="nucleotide sequence ID" value="NZ_NPDT01000004.1"/>
</dbReference>
<sequence>MFLPNRKFPGVDPTLPNLHFILRLTALFFTLSLSFLEVNAEESLTSSLDSSWTRLEGEEFDEGWRKYSKEKDARPLKSWFRSHPKLSVGDCTFHKNQDSEEVQYLHLSCPDRKLEGFFYSGKEKIRFAEKIRSFHVKGPTKIGKAVYWEISFSREEARNAGLHPENRISKQSKIETKTSTENFGLQYFLSIARHPAHRPAPVGKEIFFDSSCPLLYLGKDADFYWDKALYFSFQASCLPDSPYSWIRIKADAGGNVLVDDKPAESLQEGERFLAKLKLQAIEKDKIVWSDAELFHE</sequence>
<protein>
    <submittedName>
        <fullName evidence="1">Uncharacterized protein</fullName>
    </submittedName>
</protein>
<name>A0A2M9ZBI9_9LEPT</name>
<gene>
    <name evidence="1" type="ORF">CH371_12490</name>
</gene>
<dbReference type="EMBL" id="NPDT01000004">
    <property type="protein sequence ID" value="PJZ65732.1"/>
    <property type="molecule type" value="Genomic_DNA"/>
</dbReference>
<evidence type="ECO:0000313" key="2">
    <source>
        <dbReference type="Proteomes" id="UP000231912"/>
    </source>
</evidence>
<dbReference type="NCBIfam" id="NF047693">
    <property type="entry name" value="LIC11113_fam"/>
    <property type="match status" value="1"/>
</dbReference>
<accession>A0A2M9ZBI9</accession>
<evidence type="ECO:0000313" key="1">
    <source>
        <dbReference type="EMBL" id="PJZ65732.1"/>
    </source>
</evidence>
<dbReference type="AlphaFoldDB" id="A0A2M9ZBI9"/>
<dbReference type="Proteomes" id="UP000231912">
    <property type="component" value="Unassembled WGS sequence"/>
</dbReference>